<dbReference type="OrthoDB" id="10012075at2759"/>
<reference evidence="1" key="1">
    <citation type="submission" date="2011-10" db="EMBL/GenBank/DDBJ databases">
        <authorList>
            <person name="Carlson J."/>
            <person name="Booth B."/>
            <person name="Frise E."/>
            <person name="Sandler J."/>
            <person name="Wan K."/>
            <person name="Yu C."/>
            <person name="Celniker S."/>
        </authorList>
    </citation>
    <scope>NUCLEOTIDE SEQUENCE</scope>
</reference>
<name>G7H7Z3_DROME</name>
<protein>
    <submittedName>
        <fullName evidence="1">MIP23471p1</fullName>
    </submittedName>
</protein>
<dbReference type="AlphaFoldDB" id="G7H7Z3"/>
<gene>
    <name evidence="1" type="primary">CG42644-RA</name>
</gene>
<dbReference type="HOGENOM" id="CLU_027228_1_2_1"/>
<proteinExistence type="evidence at transcript level"/>
<organism evidence="1">
    <name type="scientific">Drosophila melanogaster</name>
    <name type="common">Fruit fly</name>
    <dbReference type="NCBI Taxonomy" id="7227"/>
    <lineage>
        <taxon>Eukaryota</taxon>
        <taxon>Metazoa</taxon>
        <taxon>Ecdysozoa</taxon>
        <taxon>Arthropoda</taxon>
        <taxon>Hexapoda</taxon>
        <taxon>Insecta</taxon>
        <taxon>Pterygota</taxon>
        <taxon>Neoptera</taxon>
        <taxon>Endopterygota</taxon>
        <taxon>Diptera</taxon>
        <taxon>Brachycera</taxon>
        <taxon>Muscomorpha</taxon>
        <taxon>Ephydroidea</taxon>
        <taxon>Drosophilidae</taxon>
        <taxon>Drosophila</taxon>
        <taxon>Sophophora</taxon>
    </lineage>
</organism>
<accession>G7H7Z3</accession>
<sequence>MLTKKTARIKMYNGTLACSIAFILIKAITITKCHAVAHIHGKGESEEIDPQFLAKLSNTTVPIGRDISFTCVVDNLGHYRSVENNLP</sequence>
<dbReference type="EMBL" id="BT132715">
    <property type="protein sequence ID" value="AER13515.1"/>
    <property type="molecule type" value="mRNA"/>
</dbReference>
<dbReference type="VEuPathDB" id="VectorBase:FBgn0267428"/>
<evidence type="ECO:0000313" key="1">
    <source>
        <dbReference type="EMBL" id="AER13515.1"/>
    </source>
</evidence>
<dbReference type="Bgee" id="FBgn0267428">
    <property type="expression patterns" value="Expressed in transmedullary Y neuron TmY5a (Drosophila) in insect head and 70 other cell types or tissues"/>
</dbReference>
<dbReference type="ExpressionAtlas" id="G7H7Z3">
    <property type="expression patterns" value="baseline and differential"/>
</dbReference>